<keyword evidence="4" id="KW-1185">Reference proteome</keyword>
<evidence type="ECO:0000313" key="4">
    <source>
        <dbReference type="Proteomes" id="UP000567885"/>
    </source>
</evidence>
<dbReference type="OrthoDB" id="3231004at2759"/>
<dbReference type="InterPro" id="IPR036404">
    <property type="entry name" value="Jacalin-like_lectin_dom_sf"/>
</dbReference>
<evidence type="ECO:0000313" key="3">
    <source>
        <dbReference type="EMBL" id="KAF5672034.1"/>
    </source>
</evidence>
<gene>
    <name evidence="3" type="ORF">FHETE_3906</name>
</gene>
<dbReference type="SUPFAM" id="SSF51101">
    <property type="entry name" value="Mannose-binding lectins"/>
    <property type="match status" value="1"/>
</dbReference>
<reference evidence="3 4" key="1">
    <citation type="submission" date="2020-05" db="EMBL/GenBank/DDBJ databases">
        <title>Identification and distribution of gene clusters putatively required for synthesis of sphingolipid metabolism inhibitors in phylogenetically diverse species of the filamentous fungus Fusarium.</title>
        <authorList>
            <person name="Kim H.-S."/>
            <person name="Busman M."/>
            <person name="Brown D.W."/>
            <person name="Divon H."/>
            <person name="Uhlig S."/>
            <person name="Proctor R.H."/>
        </authorList>
    </citation>
    <scope>NUCLEOTIDE SEQUENCE [LARGE SCALE GENOMIC DNA]</scope>
    <source>
        <strain evidence="3 4">NRRL 20693</strain>
    </source>
</reference>
<protein>
    <recommendedName>
        <fullName evidence="2">Jacalin-type lectin domain-containing protein</fullName>
    </recommendedName>
</protein>
<feature type="coiled-coil region" evidence="1">
    <location>
        <begin position="400"/>
        <end position="427"/>
    </location>
</feature>
<feature type="domain" description="Jacalin-type lectin" evidence="2">
    <location>
        <begin position="499"/>
        <end position="611"/>
    </location>
</feature>
<dbReference type="EMBL" id="JAAGWQ010000063">
    <property type="protein sequence ID" value="KAF5672034.1"/>
    <property type="molecule type" value="Genomic_DNA"/>
</dbReference>
<dbReference type="AlphaFoldDB" id="A0A8H5WVZ3"/>
<dbReference type="Pfam" id="PF01419">
    <property type="entry name" value="Jacalin"/>
    <property type="match status" value="1"/>
</dbReference>
<name>A0A8H5WVZ3_FUSHE</name>
<proteinExistence type="predicted"/>
<evidence type="ECO:0000259" key="2">
    <source>
        <dbReference type="Pfam" id="PF01419"/>
    </source>
</evidence>
<dbReference type="Gene3D" id="2.100.10.30">
    <property type="entry name" value="Jacalin-like lectin domain"/>
    <property type="match status" value="1"/>
</dbReference>
<evidence type="ECO:0000256" key="1">
    <source>
        <dbReference type="SAM" id="Coils"/>
    </source>
</evidence>
<sequence>MAIDDHAGALSIKMAGLGQLSGKAAFVDSTDIKRADIKYLVHVKVTNQRLVADNITQFAPIPYIEAGQFTEIYGDCFISGFIEGGEFDALVTITTEDTIKKNSLSGGLELSVNISGINVSGSVSGGKDDNSTAKKAQTKISVTWSGGGDVRDDSIKEWTLQNLKEVAMSFPDAVAACHAILTKYTALRIYHEETRKGSPLDYENAGVYTAALYDAYTDYKMMWTQIHTMVAGLNTNQLALYKREASPSLIKYAAEAKEEQDQKEAHYNELIDERKKERDARALVPFASNGDRPLQPIEKPLPNNKVELYDGDVFGLEIAARDCRFEMIKIVREVDAVTKDPKVACDPYRTSQYLSPSVFRLLLPVSISLMPYTAQSLIETCLDDLPRPTYEEWKVAKDKFETQEKDVRTKEAHINELKKKLEAALITPRREETKTLMASTARDVAQLHPAVQTSLAEQHHRADDYRMQSLLADKNSISTGATFFNDLGPLEPGARPIELRVWCDESKIRGLSVIYTTTKEIGHGTRTDNPQHVLQLSPDEVITEIEIHTVMNVENKLSVTALAVATSKCNILAAGAKSNGKTQGFSMADYRQWSFRGFFGFTFDEGFEDIGIVWGKDIPVSVTSTIQRPPAKNLLGMGVSLQQKTKNAMSKTSPTEHFYMGDCVVTGSTSSTANSFSALDTIDATSAISKIAFCTSAGRLSGLRVYYSDGKEVEHGVFVSGNDPWSCDVRAPVVAAKLTVAKTRSTPVPFVDSVELVCGNEDGELPLWPLDVLTVRYLGDHTEDEQLEVVSKLTEQAPKLARANWTLRGFYGEESQGLISRLGLIWGCA</sequence>
<dbReference type="Proteomes" id="UP000567885">
    <property type="component" value="Unassembled WGS sequence"/>
</dbReference>
<keyword evidence="1" id="KW-0175">Coiled coil</keyword>
<organism evidence="3 4">
    <name type="scientific">Fusarium heterosporum</name>
    <dbReference type="NCBI Taxonomy" id="42747"/>
    <lineage>
        <taxon>Eukaryota</taxon>
        <taxon>Fungi</taxon>
        <taxon>Dikarya</taxon>
        <taxon>Ascomycota</taxon>
        <taxon>Pezizomycotina</taxon>
        <taxon>Sordariomycetes</taxon>
        <taxon>Hypocreomycetidae</taxon>
        <taxon>Hypocreales</taxon>
        <taxon>Nectriaceae</taxon>
        <taxon>Fusarium</taxon>
        <taxon>Fusarium heterosporum species complex</taxon>
    </lineage>
</organism>
<comment type="caution">
    <text evidence="3">The sequence shown here is derived from an EMBL/GenBank/DDBJ whole genome shotgun (WGS) entry which is preliminary data.</text>
</comment>
<dbReference type="InterPro" id="IPR001229">
    <property type="entry name" value="Jacalin-like_lectin_dom"/>
</dbReference>
<accession>A0A8H5WVZ3</accession>